<gene>
    <name evidence="2" type="ORF">HMPREF9444_01833</name>
</gene>
<dbReference type="EMBL" id="AEVO01000130">
    <property type="protein sequence ID" value="EFY06389.1"/>
    <property type="molecule type" value="Genomic_DNA"/>
</dbReference>
<dbReference type="HOGENOM" id="CLU_125594_0_0_6"/>
<accession>E8LM54</accession>
<proteinExistence type="predicted"/>
<dbReference type="InterPro" id="IPR036568">
    <property type="entry name" value="GGCT-like_sf"/>
</dbReference>
<comment type="caution">
    <text evidence="2">The sequence shown here is derived from an EMBL/GenBank/DDBJ whole genome shotgun (WGS) entry which is preliminary data.</text>
</comment>
<evidence type="ECO:0000259" key="1">
    <source>
        <dbReference type="Pfam" id="PF21986"/>
    </source>
</evidence>
<dbReference type="AlphaFoldDB" id="E8LM54"/>
<sequence length="128" mass="14013">MFMSVLLAVNGTLMRGLELCKNMEDAGAEFVKEDATAPCYRLWSVNDNNPAMLKVKEGGVSVHLEVWEVPEAGLADILKKEPPGLSIGKVQLKDGSYVLGVIAEPWVVEGMKDISQFQGWRSYIASKA</sequence>
<keyword evidence="3" id="KW-1185">Reference proteome</keyword>
<dbReference type="Pfam" id="PF21986">
    <property type="entry name" value="AH_C"/>
    <property type="match status" value="1"/>
</dbReference>
<evidence type="ECO:0000313" key="2">
    <source>
        <dbReference type="EMBL" id="EFY06389.1"/>
    </source>
</evidence>
<dbReference type="Gene3D" id="3.10.490.10">
    <property type="entry name" value="Gamma-glutamyl cyclotransferase-like"/>
    <property type="match status" value="1"/>
</dbReference>
<dbReference type="STRING" id="762983.HMPREF9444_01833"/>
<dbReference type="eggNOG" id="COG2105">
    <property type="taxonomic scope" value="Bacteria"/>
</dbReference>
<organism evidence="2 3">
    <name type="scientific">Succinatimonas hippei (strain DSM 22608 / JCM 16073 / KCTC 15190 / YIT 12066)</name>
    <dbReference type="NCBI Taxonomy" id="762983"/>
    <lineage>
        <taxon>Bacteria</taxon>
        <taxon>Pseudomonadati</taxon>
        <taxon>Pseudomonadota</taxon>
        <taxon>Gammaproteobacteria</taxon>
        <taxon>Aeromonadales</taxon>
        <taxon>Succinivibrionaceae</taxon>
        <taxon>Succinatimonas</taxon>
    </lineage>
</organism>
<protein>
    <recommendedName>
        <fullName evidence="1">Allophanate hydrolase C-terminal domain-containing protein</fullName>
    </recommendedName>
</protein>
<feature type="domain" description="Allophanate hydrolase C-terminal" evidence="1">
    <location>
        <begin position="6"/>
        <end position="125"/>
    </location>
</feature>
<dbReference type="SUPFAM" id="SSF110857">
    <property type="entry name" value="Gamma-glutamyl cyclotransferase-like"/>
    <property type="match status" value="1"/>
</dbReference>
<dbReference type="OrthoDB" id="8872210at2"/>
<dbReference type="Proteomes" id="UP000018458">
    <property type="component" value="Unassembled WGS sequence"/>
</dbReference>
<reference evidence="2 3" key="1">
    <citation type="submission" date="2011-01" db="EMBL/GenBank/DDBJ databases">
        <authorList>
            <person name="Weinstock G."/>
            <person name="Sodergren E."/>
            <person name="Clifton S."/>
            <person name="Fulton L."/>
            <person name="Fulton B."/>
            <person name="Courtney L."/>
            <person name="Fronick C."/>
            <person name="Harrison M."/>
            <person name="Strong C."/>
            <person name="Farmer C."/>
            <person name="Delahaunty K."/>
            <person name="Markovic C."/>
            <person name="Hall O."/>
            <person name="Minx P."/>
            <person name="Tomlinson C."/>
            <person name="Mitreva M."/>
            <person name="Hou S."/>
            <person name="Chen J."/>
            <person name="Wollam A."/>
            <person name="Pepin K.H."/>
            <person name="Johnson M."/>
            <person name="Bhonagiri V."/>
            <person name="Zhang X."/>
            <person name="Suruliraj S."/>
            <person name="Warren W."/>
            <person name="Chinwalla A."/>
            <person name="Mardis E.R."/>
            <person name="Wilson R.K."/>
        </authorList>
    </citation>
    <scope>NUCLEOTIDE SEQUENCE [LARGE SCALE GENOMIC DNA]</scope>
    <source>
        <strain evidence="3">DSM 22608 / JCM 16073 / KCTC 15190 / YIT 12066</strain>
    </source>
</reference>
<dbReference type="InterPro" id="IPR053844">
    <property type="entry name" value="AH_C"/>
</dbReference>
<name>E8LM54_SUCHY</name>
<evidence type="ECO:0000313" key="3">
    <source>
        <dbReference type="Proteomes" id="UP000018458"/>
    </source>
</evidence>